<dbReference type="InterPro" id="IPR036709">
    <property type="entry name" value="Autotransporte_beta_dom_sf"/>
</dbReference>
<dbReference type="EMBL" id="CP042436">
    <property type="protein sequence ID" value="QEC61338.1"/>
    <property type="molecule type" value="Genomic_DNA"/>
</dbReference>
<organism evidence="3 4">
    <name type="scientific">Mucilaginibacter ginsenosidivorans</name>
    <dbReference type="NCBI Taxonomy" id="398053"/>
    <lineage>
        <taxon>Bacteria</taxon>
        <taxon>Pseudomonadati</taxon>
        <taxon>Bacteroidota</taxon>
        <taxon>Sphingobacteriia</taxon>
        <taxon>Sphingobacteriales</taxon>
        <taxon>Sphingobacteriaceae</taxon>
        <taxon>Mucilaginibacter</taxon>
    </lineage>
</organism>
<dbReference type="OrthoDB" id="753334at2"/>
<dbReference type="Proteomes" id="UP000321479">
    <property type="component" value="Chromosome"/>
</dbReference>
<dbReference type="SUPFAM" id="SSF103515">
    <property type="entry name" value="Autotransporter"/>
    <property type="match status" value="1"/>
</dbReference>
<reference evidence="3 4" key="1">
    <citation type="journal article" date="2017" name="Curr. Microbiol.">
        <title>Mucilaginibacter ginsenosidivorans sp. nov., Isolated from Soil of Ginseng Field.</title>
        <authorList>
            <person name="Kim M.M."/>
            <person name="Siddiqi M.Z."/>
            <person name="Im W.T."/>
        </authorList>
    </citation>
    <scope>NUCLEOTIDE SEQUENCE [LARGE SCALE GENOMIC DNA]</scope>
    <source>
        <strain evidence="3 4">Gsoil 3017</strain>
    </source>
</reference>
<sequence>MKKFLLSAALLIAVCISAKAQISVGVKGGVNFSKINTDNLNESTRTGYQAGVFARFGSALYFQPEVYLSSTGGKFSSDDGNFTAKVNFTNVSVPVLIGHEFGAKNLNFRLMAGPVYTYALDKSESFSDNTNAAVADFGHYKNSTLGFQAGGGVDIGPITADLRYEGGLTKINPDFGQRQNLWALSVGFKFF</sequence>
<feature type="chain" id="PRO_5023126069" evidence="1">
    <location>
        <begin position="21"/>
        <end position="191"/>
    </location>
</feature>
<dbReference type="Pfam" id="PF13568">
    <property type="entry name" value="OMP_b-brl_2"/>
    <property type="match status" value="1"/>
</dbReference>
<dbReference type="RefSeq" id="WP_147029916.1">
    <property type="nucleotide sequence ID" value="NZ_CP042436.1"/>
</dbReference>
<feature type="signal peptide" evidence="1">
    <location>
        <begin position="1"/>
        <end position="20"/>
    </location>
</feature>
<dbReference type="InterPro" id="IPR025665">
    <property type="entry name" value="Beta-barrel_OMP_2"/>
</dbReference>
<evidence type="ECO:0000313" key="3">
    <source>
        <dbReference type="EMBL" id="QEC61338.1"/>
    </source>
</evidence>
<dbReference type="KEGG" id="mgin:FRZ54_01655"/>
<name>A0A5B8UR72_9SPHI</name>
<gene>
    <name evidence="3" type="ORF">FRZ54_01655</name>
</gene>
<proteinExistence type="predicted"/>
<evidence type="ECO:0000256" key="1">
    <source>
        <dbReference type="SAM" id="SignalP"/>
    </source>
</evidence>
<dbReference type="AlphaFoldDB" id="A0A5B8UR72"/>
<evidence type="ECO:0000259" key="2">
    <source>
        <dbReference type="Pfam" id="PF13568"/>
    </source>
</evidence>
<protein>
    <submittedName>
        <fullName evidence="3">PorT family protein</fullName>
    </submittedName>
</protein>
<accession>A0A5B8UR72</accession>
<evidence type="ECO:0000313" key="4">
    <source>
        <dbReference type="Proteomes" id="UP000321479"/>
    </source>
</evidence>
<keyword evidence="4" id="KW-1185">Reference proteome</keyword>
<keyword evidence="1" id="KW-0732">Signal</keyword>
<feature type="domain" description="Outer membrane protein beta-barrel" evidence="2">
    <location>
        <begin position="21"/>
        <end position="171"/>
    </location>
</feature>